<dbReference type="EMBL" id="HBUF01374207">
    <property type="protein sequence ID" value="CAG6727542.1"/>
    <property type="molecule type" value="Transcribed_RNA"/>
</dbReference>
<dbReference type="Gene3D" id="3.40.50.300">
    <property type="entry name" value="P-loop containing nucleotide triphosphate hydrolases"/>
    <property type="match status" value="1"/>
</dbReference>
<organism evidence="3">
    <name type="scientific">Cacopsylla melanoneura</name>
    <dbReference type="NCBI Taxonomy" id="428564"/>
    <lineage>
        <taxon>Eukaryota</taxon>
        <taxon>Metazoa</taxon>
        <taxon>Ecdysozoa</taxon>
        <taxon>Arthropoda</taxon>
        <taxon>Hexapoda</taxon>
        <taxon>Insecta</taxon>
        <taxon>Pterygota</taxon>
        <taxon>Neoptera</taxon>
        <taxon>Paraneoptera</taxon>
        <taxon>Hemiptera</taxon>
        <taxon>Sternorrhyncha</taxon>
        <taxon>Psylloidea</taxon>
        <taxon>Psyllidae</taxon>
        <taxon>Psyllinae</taxon>
        <taxon>Cacopsylla</taxon>
    </lineage>
</organism>
<dbReference type="SMART" id="SM00382">
    <property type="entry name" value="AAA"/>
    <property type="match status" value="1"/>
</dbReference>
<sequence>MQSLGVSTDVKLEESMETDQQPATSSSQYIPTSYQNSLLSALLTIHPTSDVCLVGPRGCGKTTLVKEYARRLNVTVEPIALYQDMTARDLLQQRSTKQDGDTVWQNSTLVSAALEGSLAVCDGLHRVHASTLCVLQRLVHDRELQLYDGTRLLRHDRYDTLVESNQGQPIPGVLRIHPDFRIIATAESPSTGNSWLTPEILSLFLFQEVRNLNINEEAHLIQSMYGSIPSGLNKLLSVIETLRESNDPALVQLSSSLSTRQLLRIARRMYQFPGQQDLWENIQGACLAKSQLGSQRLDSSRQVSNPRLSV</sequence>
<evidence type="ECO:0000313" key="3">
    <source>
        <dbReference type="EMBL" id="CAG6727542.1"/>
    </source>
</evidence>
<feature type="domain" description="AAA+ ATPase" evidence="2">
    <location>
        <begin position="47"/>
        <end position="215"/>
    </location>
</feature>
<feature type="region of interest" description="Disordered" evidence="1">
    <location>
        <begin position="1"/>
        <end position="29"/>
    </location>
</feature>
<proteinExistence type="predicted"/>
<dbReference type="PANTHER" id="PTHR21610:SF9">
    <property type="entry name" value="VON WILLEBRAND FACTOR A DOMAIN-CONTAINING PROTEIN 8"/>
    <property type="match status" value="1"/>
</dbReference>
<dbReference type="InterPro" id="IPR039891">
    <property type="entry name" value="VWA8"/>
</dbReference>
<evidence type="ECO:0000256" key="1">
    <source>
        <dbReference type="SAM" id="MobiDB-lite"/>
    </source>
</evidence>
<reference evidence="3" key="1">
    <citation type="submission" date="2021-05" db="EMBL/GenBank/DDBJ databases">
        <authorList>
            <person name="Alioto T."/>
            <person name="Alioto T."/>
            <person name="Gomez Garrido J."/>
        </authorList>
    </citation>
    <scope>NUCLEOTIDE SEQUENCE</scope>
</reference>
<dbReference type="PANTHER" id="PTHR21610">
    <property type="entry name" value="VON WILLEBRAND FACTOR A DOMAIN-CONTAINING PROTEIN 8"/>
    <property type="match status" value="1"/>
</dbReference>
<evidence type="ECO:0000259" key="2">
    <source>
        <dbReference type="SMART" id="SM00382"/>
    </source>
</evidence>
<dbReference type="GO" id="GO:0005524">
    <property type="term" value="F:ATP binding"/>
    <property type="evidence" value="ECO:0007669"/>
    <property type="project" value="InterPro"/>
</dbReference>
<dbReference type="InterPro" id="IPR003593">
    <property type="entry name" value="AAA+_ATPase"/>
</dbReference>
<protein>
    <submittedName>
        <fullName evidence="3">von Willebrand factor A domain-containing protein 8</fullName>
    </submittedName>
</protein>
<accession>A0A8D9DRG1</accession>
<feature type="compositionally biased region" description="Polar residues" evidence="1">
    <location>
        <begin position="18"/>
        <end position="29"/>
    </location>
</feature>
<dbReference type="GO" id="GO:0005737">
    <property type="term" value="C:cytoplasm"/>
    <property type="evidence" value="ECO:0007669"/>
    <property type="project" value="TreeGrafter"/>
</dbReference>
<dbReference type="AlphaFoldDB" id="A0A8D9DRG1"/>
<dbReference type="InterPro" id="IPR011704">
    <property type="entry name" value="ATPase_dyneun-rel_AAA"/>
</dbReference>
<dbReference type="SUPFAM" id="SSF52540">
    <property type="entry name" value="P-loop containing nucleoside triphosphate hydrolases"/>
    <property type="match status" value="1"/>
</dbReference>
<dbReference type="GO" id="GO:0016887">
    <property type="term" value="F:ATP hydrolysis activity"/>
    <property type="evidence" value="ECO:0007669"/>
    <property type="project" value="InterPro"/>
</dbReference>
<dbReference type="Pfam" id="PF07728">
    <property type="entry name" value="AAA_5"/>
    <property type="match status" value="1"/>
</dbReference>
<dbReference type="InterPro" id="IPR027417">
    <property type="entry name" value="P-loop_NTPase"/>
</dbReference>
<name>A0A8D9DRG1_9HEMI</name>